<dbReference type="PANTHER" id="PTHR43861:SF1">
    <property type="entry name" value="TRANS-ACONITATE 2-METHYLTRANSFERASE"/>
    <property type="match status" value="1"/>
</dbReference>
<keyword evidence="5" id="KW-1185">Reference proteome</keyword>
<dbReference type="InterPro" id="IPR029063">
    <property type="entry name" value="SAM-dependent_MTases_sf"/>
</dbReference>
<evidence type="ECO:0000256" key="2">
    <source>
        <dbReference type="ARBA" id="ARBA00022679"/>
    </source>
</evidence>
<evidence type="ECO:0000256" key="1">
    <source>
        <dbReference type="ARBA" id="ARBA00022603"/>
    </source>
</evidence>
<gene>
    <name evidence="4" type="ORF">F5X68DRAFT_211467</name>
</gene>
<dbReference type="SUPFAM" id="SSF53335">
    <property type="entry name" value="S-adenosyl-L-methionine-dependent methyltransferases"/>
    <property type="match status" value="1"/>
</dbReference>
<dbReference type="AlphaFoldDB" id="A0A9P9A9R2"/>
<dbReference type="NCBIfam" id="NF002463">
    <property type="entry name" value="PRK01683.1"/>
    <property type="match status" value="1"/>
</dbReference>
<dbReference type="Gene3D" id="3.40.50.150">
    <property type="entry name" value="Vaccinia Virus protein VP39"/>
    <property type="match status" value="1"/>
</dbReference>
<dbReference type="EMBL" id="JAGSXJ010000018">
    <property type="protein sequence ID" value="KAH6682303.1"/>
    <property type="molecule type" value="Genomic_DNA"/>
</dbReference>
<evidence type="ECO:0000313" key="5">
    <source>
        <dbReference type="Proteomes" id="UP000770015"/>
    </source>
</evidence>
<dbReference type="CDD" id="cd02440">
    <property type="entry name" value="AdoMet_MTases"/>
    <property type="match status" value="1"/>
</dbReference>
<keyword evidence="2" id="KW-0808">Transferase</keyword>
<dbReference type="Gene3D" id="1.10.150.290">
    <property type="entry name" value="S-adenosyl-L-methionine-dependent methyltransferases"/>
    <property type="match status" value="1"/>
</dbReference>
<comment type="caution">
    <text evidence="4">The sequence shown here is derived from an EMBL/GenBank/DDBJ whole genome shotgun (WGS) entry which is preliminary data.</text>
</comment>
<reference evidence="4" key="1">
    <citation type="journal article" date="2021" name="Nat. Commun.">
        <title>Genetic determinants of endophytism in the Arabidopsis root mycobiome.</title>
        <authorList>
            <person name="Mesny F."/>
            <person name="Miyauchi S."/>
            <person name="Thiergart T."/>
            <person name="Pickel B."/>
            <person name="Atanasova L."/>
            <person name="Karlsson M."/>
            <person name="Huettel B."/>
            <person name="Barry K.W."/>
            <person name="Haridas S."/>
            <person name="Chen C."/>
            <person name="Bauer D."/>
            <person name="Andreopoulos W."/>
            <person name="Pangilinan J."/>
            <person name="LaButti K."/>
            <person name="Riley R."/>
            <person name="Lipzen A."/>
            <person name="Clum A."/>
            <person name="Drula E."/>
            <person name="Henrissat B."/>
            <person name="Kohler A."/>
            <person name="Grigoriev I.V."/>
            <person name="Martin F.M."/>
            <person name="Hacquard S."/>
        </authorList>
    </citation>
    <scope>NUCLEOTIDE SEQUENCE</scope>
    <source>
        <strain evidence="4">MPI-SDFR-AT-0117</strain>
    </source>
</reference>
<dbReference type="GO" id="GO:0030798">
    <property type="term" value="F:trans-aconitate 2-methyltransferase activity"/>
    <property type="evidence" value="ECO:0007669"/>
    <property type="project" value="InterPro"/>
</dbReference>
<protein>
    <submittedName>
        <fullName evidence="4">S-adenosyl-L-methionine-dependent methyltransferase</fullName>
    </submittedName>
</protein>
<keyword evidence="1 4" id="KW-0489">Methyltransferase</keyword>
<dbReference type="OrthoDB" id="10017101at2759"/>
<proteinExistence type="predicted"/>
<dbReference type="Proteomes" id="UP000770015">
    <property type="component" value="Unassembled WGS sequence"/>
</dbReference>
<dbReference type="InterPro" id="IPR041698">
    <property type="entry name" value="Methyltransf_25"/>
</dbReference>
<dbReference type="GO" id="GO:0032259">
    <property type="term" value="P:methylation"/>
    <property type="evidence" value="ECO:0007669"/>
    <property type="project" value="UniProtKB-KW"/>
</dbReference>
<dbReference type="InterPro" id="IPR023149">
    <property type="entry name" value="Trans_acon_MeTrfase_C"/>
</dbReference>
<organism evidence="4 5">
    <name type="scientific">Plectosphaerella plurivora</name>
    <dbReference type="NCBI Taxonomy" id="936078"/>
    <lineage>
        <taxon>Eukaryota</taxon>
        <taxon>Fungi</taxon>
        <taxon>Dikarya</taxon>
        <taxon>Ascomycota</taxon>
        <taxon>Pezizomycotina</taxon>
        <taxon>Sordariomycetes</taxon>
        <taxon>Hypocreomycetidae</taxon>
        <taxon>Glomerellales</taxon>
        <taxon>Plectosphaerellaceae</taxon>
        <taxon>Plectosphaerella</taxon>
    </lineage>
</organism>
<dbReference type="PANTHER" id="PTHR43861">
    <property type="entry name" value="TRANS-ACONITATE 2-METHYLTRANSFERASE-RELATED"/>
    <property type="match status" value="1"/>
</dbReference>
<sequence length="299" mass="33102">MSHITRSIRPLTVARQLRPTATNLTQTRTMSASAPRAAGADWSAKQYAKFLDERTRPSRDLLARVPLAAPKRIIDLGCGPGNSTAVLAERYPDADLSGVDSSPDMIRQAKETLPNVPFGIADLQNYSPEGPVDLLFSNAVFQWLPGNDRVRIITDLVASLASGGSLAFQVPNNLDQPSHVLMREAAFAPGTPWEATMRRANPGRDEFQTHVELYDALSPLCSSVDIWETKYFHTLENHEAIVEWVKGTGLRPFVDPLSDSEKEGFLAEYLKRLREAYPSQKDGKVLLPYPRLFVVATKS</sequence>
<evidence type="ECO:0000313" key="4">
    <source>
        <dbReference type="EMBL" id="KAH6682303.1"/>
    </source>
</evidence>
<feature type="domain" description="Methyltransferase" evidence="3">
    <location>
        <begin position="73"/>
        <end position="164"/>
    </location>
</feature>
<name>A0A9P9A9R2_9PEZI</name>
<dbReference type="Pfam" id="PF13649">
    <property type="entry name" value="Methyltransf_25"/>
    <property type="match status" value="1"/>
</dbReference>
<accession>A0A9P9A9R2</accession>
<evidence type="ECO:0000259" key="3">
    <source>
        <dbReference type="Pfam" id="PF13649"/>
    </source>
</evidence>